<accession>A0A9D2JN91</accession>
<feature type="transmembrane region" description="Helical" evidence="1">
    <location>
        <begin position="58"/>
        <end position="81"/>
    </location>
</feature>
<organism evidence="2 3">
    <name type="scientific">Candidatus Faecalibacterium gallistercoris</name>
    <dbReference type="NCBI Taxonomy" id="2838579"/>
    <lineage>
        <taxon>Bacteria</taxon>
        <taxon>Bacillati</taxon>
        <taxon>Bacillota</taxon>
        <taxon>Clostridia</taxon>
        <taxon>Eubacteriales</taxon>
        <taxon>Oscillospiraceae</taxon>
        <taxon>Faecalibacterium</taxon>
    </lineage>
</organism>
<feature type="transmembrane region" description="Helical" evidence="1">
    <location>
        <begin position="29"/>
        <end position="46"/>
    </location>
</feature>
<protein>
    <submittedName>
        <fullName evidence="2">DUF3796 domain-containing protein</fullName>
    </submittedName>
</protein>
<name>A0A9D2JN91_9FIRM</name>
<dbReference type="AlphaFoldDB" id="A0A9D2JN91"/>
<evidence type="ECO:0000313" key="3">
    <source>
        <dbReference type="Proteomes" id="UP000824065"/>
    </source>
</evidence>
<comment type="caution">
    <text evidence="2">The sequence shown here is derived from an EMBL/GenBank/DDBJ whole genome shotgun (WGS) entry which is preliminary data.</text>
</comment>
<keyword evidence="1" id="KW-0812">Transmembrane</keyword>
<reference evidence="2" key="1">
    <citation type="journal article" date="2021" name="PeerJ">
        <title>Extensive microbial diversity within the chicken gut microbiome revealed by metagenomics and culture.</title>
        <authorList>
            <person name="Gilroy R."/>
            <person name="Ravi A."/>
            <person name="Getino M."/>
            <person name="Pursley I."/>
            <person name="Horton D.L."/>
            <person name="Alikhan N.F."/>
            <person name="Baker D."/>
            <person name="Gharbi K."/>
            <person name="Hall N."/>
            <person name="Watson M."/>
            <person name="Adriaenssens E.M."/>
            <person name="Foster-Nyarko E."/>
            <person name="Jarju S."/>
            <person name="Secka A."/>
            <person name="Antonio M."/>
            <person name="Oren A."/>
            <person name="Chaudhuri R.R."/>
            <person name="La Ragione R."/>
            <person name="Hildebrand F."/>
            <person name="Pallen M.J."/>
        </authorList>
    </citation>
    <scope>NUCLEOTIDE SEQUENCE</scope>
    <source>
        <strain evidence="2">ChiBcec16-3735</strain>
    </source>
</reference>
<gene>
    <name evidence="2" type="ORF">H9725_06725</name>
</gene>
<dbReference type="EMBL" id="DXBJ01000048">
    <property type="protein sequence ID" value="HIZ58258.1"/>
    <property type="molecule type" value="Genomic_DNA"/>
</dbReference>
<keyword evidence="1" id="KW-0472">Membrane</keyword>
<feature type="transmembrane region" description="Helical" evidence="1">
    <location>
        <begin position="87"/>
        <end position="109"/>
    </location>
</feature>
<reference evidence="2" key="2">
    <citation type="submission" date="2021-04" db="EMBL/GenBank/DDBJ databases">
        <authorList>
            <person name="Gilroy R."/>
        </authorList>
    </citation>
    <scope>NUCLEOTIDE SEQUENCE</scope>
    <source>
        <strain evidence="2">ChiBcec16-3735</strain>
    </source>
</reference>
<evidence type="ECO:0000313" key="2">
    <source>
        <dbReference type="EMBL" id="HIZ58258.1"/>
    </source>
</evidence>
<dbReference type="Proteomes" id="UP000824065">
    <property type="component" value="Unassembled WGS sequence"/>
</dbReference>
<keyword evidence="1" id="KW-1133">Transmembrane helix</keyword>
<evidence type="ECO:0000256" key="1">
    <source>
        <dbReference type="SAM" id="Phobius"/>
    </source>
</evidence>
<proteinExistence type="predicted"/>
<sequence length="118" mass="12974">MKKTYYLEGLLGLLSLLGFVGLFTEERMFLAFFAFACNFQYFFIPADEMMTAYMNRSAARAFYGDMFLTGGVALGGILAGLPAGRALLYGILAGWAAAVVVQSVSVAFYRFRESWGAQ</sequence>
<feature type="transmembrane region" description="Helical" evidence="1">
    <location>
        <begin position="5"/>
        <end position="23"/>
    </location>
</feature>